<dbReference type="PANTHER" id="PTHR13847:SF287">
    <property type="entry name" value="FAD-DEPENDENT OXIDOREDUCTASE DOMAIN-CONTAINING PROTEIN 1"/>
    <property type="match status" value="1"/>
</dbReference>
<dbReference type="Gene3D" id="3.50.50.60">
    <property type="entry name" value="FAD/NAD(P)-binding domain"/>
    <property type="match status" value="1"/>
</dbReference>
<dbReference type="InterPro" id="IPR006076">
    <property type="entry name" value="FAD-dep_OxRdtase"/>
</dbReference>
<protein>
    <submittedName>
        <fullName evidence="3">D-arginine dehydrogenase</fullName>
    </submittedName>
</protein>
<reference evidence="3 4" key="1">
    <citation type="submission" date="2016-10" db="EMBL/GenBank/DDBJ databases">
        <authorList>
            <person name="de Groot N.N."/>
        </authorList>
    </citation>
    <scope>NUCLEOTIDE SEQUENCE [LARGE SCALE GENOMIC DNA]</scope>
    <source>
        <strain evidence="3 4">CGMCC 4.2023</strain>
    </source>
</reference>
<dbReference type="SUPFAM" id="SSF51905">
    <property type="entry name" value="FAD/NAD(P)-binding domain"/>
    <property type="match status" value="1"/>
</dbReference>
<dbReference type="GO" id="GO:0005737">
    <property type="term" value="C:cytoplasm"/>
    <property type="evidence" value="ECO:0007669"/>
    <property type="project" value="TreeGrafter"/>
</dbReference>
<dbReference type="PANTHER" id="PTHR13847">
    <property type="entry name" value="SARCOSINE DEHYDROGENASE-RELATED"/>
    <property type="match status" value="1"/>
</dbReference>
<dbReference type="OrthoDB" id="9806257at2"/>
<evidence type="ECO:0000256" key="1">
    <source>
        <dbReference type="ARBA" id="ARBA00023002"/>
    </source>
</evidence>
<dbReference type="Pfam" id="PF01266">
    <property type="entry name" value="DAO"/>
    <property type="match status" value="1"/>
</dbReference>
<dbReference type="Proteomes" id="UP000236754">
    <property type="component" value="Unassembled WGS sequence"/>
</dbReference>
<organism evidence="3 4">
    <name type="scientific">Actinacidiphila yanglinensis</name>
    <dbReference type="NCBI Taxonomy" id="310779"/>
    <lineage>
        <taxon>Bacteria</taxon>
        <taxon>Bacillati</taxon>
        <taxon>Actinomycetota</taxon>
        <taxon>Actinomycetes</taxon>
        <taxon>Kitasatosporales</taxon>
        <taxon>Streptomycetaceae</taxon>
        <taxon>Actinacidiphila</taxon>
    </lineage>
</organism>
<feature type="domain" description="FAD dependent oxidoreductase" evidence="2">
    <location>
        <begin position="5"/>
        <end position="347"/>
    </location>
</feature>
<accession>A0A1H6DRI8</accession>
<dbReference type="Gene3D" id="3.30.9.10">
    <property type="entry name" value="D-Amino Acid Oxidase, subunit A, domain 2"/>
    <property type="match status" value="1"/>
</dbReference>
<keyword evidence="4" id="KW-1185">Reference proteome</keyword>
<dbReference type="RefSeq" id="WP_103889351.1">
    <property type="nucleotide sequence ID" value="NZ_FNVU01000018.1"/>
</dbReference>
<dbReference type="InterPro" id="IPR036188">
    <property type="entry name" value="FAD/NAD-bd_sf"/>
</dbReference>
<evidence type="ECO:0000313" key="3">
    <source>
        <dbReference type="EMBL" id="SEG87336.1"/>
    </source>
</evidence>
<sequence length="377" mass="39744">MSSYDVVVVGGGIAGVSIAYELGADRSVCLLERESSLATHTTGRSAATFIESLGGDQIRGLTRASRPFYESPPEPFEEGLLTPLSLLLIASAGRADALRSMYGQISVLTPDVRLLDEREARRLNPLLRPGYVELAVLDPGAREMDVHAIHQGYARGLRRRDGVVQRSAKVVSATRRGGLWTVTDAAGGEYRAPVVVNAAGAWVDQVAQAAGARPIGIRPLLRTIFMVGAPAGTDVSGLPLTADIDDAFYFRPEGPQLLCSPADETPAPPGDARPDPMSIALGLEAVNAATVLNARHVRSSWAGLRSFAPDRNPVVGYDGQAEGFFWFAGQGGFGIQTAPALARLGAALVRNAEVAADILGHGVSVEQLAATRFPTVD</sequence>
<evidence type="ECO:0000259" key="2">
    <source>
        <dbReference type="Pfam" id="PF01266"/>
    </source>
</evidence>
<name>A0A1H6DRI8_9ACTN</name>
<dbReference type="EMBL" id="FNVU01000018">
    <property type="protein sequence ID" value="SEG87336.1"/>
    <property type="molecule type" value="Genomic_DNA"/>
</dbReference>
<evidence type="ECO:0000313" key="4">
    <source>
        <dbReference type="Proteomes" id="UP000236754"/>
    </source>
</evidence>
<keyword evidence="1" id="KW-0560">Oxidoreductase</keyword>
<dbReference type="GO" id="GO:0016491">
    <property type="term" value="F:oxidoreductase activity"/>
    <property type="evidence" value="ECO:0007669"/>
    <property type="project" value="UniProtKB-KW"/>
</dbReference>
<dbReference type="AlphaFoldDB" id="A0A1H6DRI8"/>
<proteinExistence type="predicted"/>
<gene>
    <name evidence="3" type="ORF">SAMN05216223_11879</name>
</gene>